<comment type="caution">
    <text evidence="2">The sequence shown here is derived from an EMBL/GenBank/DDBJ whole genome shotgun (WGS) entry which is preliminary data.</text>
</comment>
<gene>
    <name evidence="2" type="ORF">EDD18DRAFT_1219978</name>
</gene>
<feature type="compositionally biased region" description="Basic and acidic residues" evidence="1">
    <location>
        <begin position="1"/>
        <end position="12"/>
    </location>
</feature>
<dbReference type="Proteomes" id="UP001175228">
    <property type="component" value="Unassembled WGS sequence"/>
</dbReference>
<dbReference type="EMBL" id="JAUEPU010000165">
    <property type="protein sequence ID" value="KAK0474685.1"/>
    <property type="molecule type" value="Genomic_DNA"/>
</dbReference>
<name>A0AA39NZD3_9AGAR</name>
<accession>A0AA39NZD3</accession>
<evidence type="ECO:0000256" key="1">
    <source>
        <dbReference type="SAM" id="MobiDB-lite"/>
    </source>
</evidence>
<organism evidence="2 3">
    <name type="scientific">Armillaria luteobubalina</name>
    <dbReference type="NCBI Taxonomy" id="153913"/>
    <lineage>
        <taxon>Eukaryota</taxon>
        <taxon>Fungi</taxon>
        <taxon>Dikarya</taxon>
        <taxon>Basidiomycota</taxon>
        <taxon>Agaricomycotina</taxon>
        <taxon>Agaricomycetes</taxon>
        <taxon>Agaricomycetidae</taxon>
        <taxon>Agaricales</taxon>
        <taxon>Marasmiineae</taxon>
        <taxon>Physalacriaceae</taxon>
        <taxon>Armillaria</taxon>
    </lineage>
</organism>
<sequence>MQEGKQRQELNRHSGPATDPPPISQAHFVPPAPPPLFPTASQGARAPVHPPPPPSLPLNSESLNRRRNIDLFQLKVEVRSTAKKGPIALLGPPNSSQFPDRFVPDIISEQILPLYNAIFTRELKEGLELGDVELRWKNNRLFRNGTEYGKLREVYNEHVNQPDAHEFFGPEVVKKKAGAGVTMHWELLINVAKYEQRTGYIIPPQLGGSGRKRGRVEQQDDDDEQAPSAKRTALRPVTSYRAAPMRTQFRNLTSHGPSATKVRLQFCRIHLNNEGQPIFNDDSRYSWDPPQDGMLNDVFTSKGRLKKVYQVPFHYILDGLTTIFNLSLLADSERRHQICGKASKLHIALFQ</sequence>
<proteinExistence type="predicted"/>
<protein>
    <submittedName>
        <fullName evidence="2">Uncharacterized protein</fullName>
    </submittedName>
</protein>
<feature type="region of interest" description="Disordered" evidence="1">
    <location>
        <begin position="1"/>
        <end position="62"/>
    </location>
</feature>
<reference evidence="2" key="1">
    <citation type="submission" date="2023-06" db="EMBL/GenBank/DDBJ databases">
        <authorList>
            <consortium name="Lawrence Berkeley National Laboratory"/>
            <person name="Ahrendt S."/>
            <person name="Sahu N."/>
            <person name="Indic B."/>
            <person name="Wong-Bajracharya J."/>
            <person name="Merenyi Z."/>
            <person name="Ke H.-M."/>
            <person name="Monk M."/>
            <person name="Kocsube S."/>
            <person name="Drula E."/>
            <person name="Lipzen A."/>
            <person name="Balint B."/>
            <person name="Henrissat B."/>
            <person name="Andreopoulos B."/>
            <person name="Martin F.M."/>
            <person name="Harder C.B."/>
            <person name="Rigling D."/>
            <person name="Ford K.L."/>
            <person name="Foster G.D."/>
            <person name="Pangilinan J."/>
            <person name="Papanicolaou A."/>
            <person name="Barry K."/>
            <person name="LaButti K."/>
            <person name="Viragh M."/>
            <person name="Koriabine M."/>
            <person name="Yan M."/>
            <person name="Riley R."/>
            <person name="Champramary S."/>
            <person name="Plett K.L."/>
            <person name="Tsai I.J."/>
            <person name="Slot J."/>
            <person name="Sipos G."/>
            <person name="Plett J."/>
            <person name="Nagy L.G."/>
            <person name="Grigoriev I.V."/>
        </authorList>
    </citation>
    <scope>NUCLEOTIDE SEQUENCE</scope>
    <source>
        <strain evidence="2">HWK02</strain>
    </source>
</reference>
<keyword evidence="3" id="KW-1185">Reference proteome</keyword>
<evidence type="ECO:0000313" key="2">
    <source>
        <dbReference type="EMBL" id="KAK0474685.1"/>
    </source>
</evidence>
<feature type="region of interest" description="Disordered" evidence="1">
    <location>
        <begin position="202"/>
        <end position="231"/>
    </location>
</feature>
<evidence type="ECO:0000313" key="3">
    <source>
        <dbReference type="Proteomes" id="UP001175228"/>
    </source>
</evidence>
<dbReference type="AlphaFoldDB" id="A0AA39NZD3"/>